<evidence type="ECO:0000313" key="2">
    <source>
        <dbReference type="EMBL" id="TXB96847.1"/>
    </source>
</evidence>
<evidence type="ECO:0000313" key="3">
    <source>
        <dbReference type="Proteomes" id="UP000321331"/>
    </source>
</evidence>
<reference evidence="2 3" key="1">
    <citation type="submission" date="2019-07" db="EMBL/GenBank/DDBJ databases">
        <title>The First High-Quality Draft Genome Sequence of the Causal Agent of the Current Panama Disease Epidemic.</title>
        <authorList>
            <person name="Warmington R.J."/>
            <person name="Kay W."/>
            <person name="Jeffries A."/>
            <person name="Bebber D."/>
            <person name="Moore K."/>
            <person name="Studholme D.J."/>
        </authorList>
    </citation>
    <scope>NUCLEOTIDE SEQUENCE [LARGE SCALE GENOMIC DNA]</scope>
    <source>
        <strain evidence="2 3">TR4</strain>
    </source>
</reference>
<comment type="caution">
    <text evidence="2">The sequence shown here is derived from an EMBL/GenBank/DDBJ whole genome shotgun (WGS) entry which is preliminary data.</text>
</comment>
<dbReference type="AlphaFoldDB" id="A0A5C6SFL6"/>
<feature type="non-terminal residue" evidence="2">
    <location>
        <position position="1"/>
    </location>
</feature>
<dbReference type="InterPro" id="IPR008906">
    <property type="entry name" value="HATC_C_dom"/>
</dbReference>
<accession>A0A5C6SFL6</accession>
<gene>
    <name evidence="2" type="ORF">FocTR4_00012251</name>
</gene>
<organism evidence="2 3">
    <name type="scientific">Fusarium oxysporum f. sp. cubense</name>
    <dbReference type="NCBI Taxonomy" id="61366"/>
    <lineage>
        <taxon>Eukaryota</taxon>
        <taxon>Fungi</taxon>
        <taxon>Dikarya</taxon>
        <taxon>Ascomycota</taxon>
        <taxon>Pezizomycotina</taxon>
        <taxon>Sordariomycetes</taxon>
        <taxon>Hypocreomycetidae</taxon>
        <taxon>Hypocreales</taxon>
        <taxon>Nectriaceae</taxon>
        <taxon>Fusarium</taxon>
        <taxon>Fusarium oxysporum species complex</taxon>
    </lineage>
</organism>
<evidence type="ECO:0000259" key="1">
    <source>
        <dbReference type="Pfam" id="PF05699"/>
    </source>
</evidence>
<sequence length="50" mass="5689">YPRLSKFALDILAIPAISINPKQTFSITKLTVSSQRHSISPKIIEEMQYL</sequence>
<proteinExistence type="predicted"/>
<dbReference type="Proteomes" id="UP000321331">
    <property type="component" value="Unassembled WGS sequence"/>
</dbReference>
<dbReference type="Pfam" id="PF05699">
    <property type="entry name" value="Dimer_Tnp_hAT"/>
    <property type="match status" value="1"/>
</dbReference>
<dbReference type="GO" id="GO:0046983">
    <property type="term" value="F:protein dimerization activity"/>
    <property type="evidence" value="ECO:0007669"/>
    <property type="project" value="InterPro"/>
</dbReference>
<protein>
    <recommendedName>
        <fullName evidence="1">HAT C-terminal dimerisation domain-containing protein</fullName>
    </recommendedName>
</protein>
<name>A0A5C6SFL6_FUSOC</name>
<dbReference type="SUPFAM" id="SSF53098">
    <property type="entry name" value="Ribonuclease H-like"/>
    <property type="match status" value="1"/>
</dbReference>
<dbReference type="InterPro" id="IPR012337">
    <property type="entry name" value="RNaseH-like_sf"/>
</dbReference>
<feature type="domain" description="HAT C-terminal dimerisation" evidence="1">
    <location>
        <begin position="1"/>
        <end position="49"/>
    </location>
</feature>
<dbReference type="EMBL" id="VMNF01000014">
    <property type="protein sequence ID" value="TXB96847.1"/>
    <property type="molecule type" value="Genomic_DNA"/>
</dbReference>